<dbReference type="Pfam" id="PF02854">
    <property type="entry name" value="MIF4G"/>
    <property type="match status" value="1"/>
</dbReference>
<feature type="compositionally biased region" description="Basic and acidic residues" evidence="6">
    <location>
        <begin position="964"/>
        <end position="998"/>
    </location>
</feature>
<evidence type="ECO:0000256" key="6">
    <source>
        <dbReference type="SAM" id="MobiDB-lite"/>
    </source>
</evidence>
<feature type="non-terminal residue" evidence="8">
    <location>
        <position position="1356"/>
    </location>
</feature>
<evidence type="ECO:0000256" key="5">
    <source>
        <dbReference type="ARBA" id="ARBA00074029"/>
    </source>
</evidence>
<dbReference type="Proteomes" id="UP000886611">
    <property type="component" value="Unassembled WGS sequence"/>
</dbReference>
<organism evidence="8 9">
    <name type="scientific">Polypterus senegalus</name>
    <name type="common">Senegal bichir</name>
    <dbReference type="NCBI Taxonomy" id="55291"/>
    <lineage>
        <taxon>Eukaryota</taxon>
        <taxon>Metazoa</taxon>
        <taxon>Chordata</taxon>
        <taxon>Craniata</taxon>
        <taxon>Vertebrata</taxon>
        <taxon>Euteleostomi</taxon>
        <taxon>Actinopterygii</taxon>
        <taxon>Polypteriformes</taxon>
        <taxon>Polypteridae</taxon>
        <taxon>Polypterus</taxon>
    </lineage>
</organism>
<keyword evidence="9" id="KW-1185">Reference proteome</keyword>
<evidence type="ECO:0000256" key="3">
    <source>
        <dbReference type="ARBA" id="ARBA00022729"/>
    </source>
</evidence>
<dbReference type="EMBL" id="JAATIS010001721">
    <property type="protein sequence ID" value="KAG2465509.1"/>
    <property type="molecule type" value="Genomic_DNA"/>
</dbReference>
<feature type="compositionally biased region" description="Basic residues" evidence="6">
    <location>
        <begin position="999"/>
        <end position="1013"/>
    </location>
</feature>
<dbReference type="GO" id="GO:0006417">
    <property type="term" value="P:regulation of translation"/>
    <property type="evidence" value="ECO:0007669"/>
    <property type="project" value="UniProtKB-KW"/>
</dbReference>
<sequence>MSSKLPQELRELWQNKATKIEGKERRRPGLADLYGFLEERLIASLDPMYGASYSSYTFKREKEKTDHEKYPVKGGMRKDNFVSNFAATVEKGNKKETTERIHDTKGSSRSHPGVHEKYSKLSISTPIAKSHTVDSSLVNSRLSPNAPEFYPSTYIYAGTTLEDEGQFYGQSNVSLADIVQDFLNHLNDSPASFESDIESFTVILNEWVNTEEALYELVELIYQQATSVPNFSYTGARLCNHLSHHVTMVLPSGNFRSILLERCQKEYEKRNEAVHGDESVRKKFHSFVLFLGELYLNLEIKGSGGHIVRADILLDGLQELLKALLSKPVDSNLICAVKLLKLTGSTLEDAWAAKKKSHMDDLIQKIKTSILDATSSRDVRNMLMNLVELRSSGWGRVHCAASYSEATPENDPNYFMNEPTFYTEEGVPFTAADPEYSEKYQEMLDQEDFFAAYFEENGTDAHGGNDGWVFKDFILPEDEHIEQWQRAELIKIVLCQGVVYRLIEGATSTIEIYPGDGSVIRSQGDFAKYFIHYMEKNGLNQNPTVLSSDEVFEQLAKPLLLLEEKKSYSRQRISMDTLRAPLKAGNKKHSMDSQIQPGKSLNGTVPFIIKDFDFLSKCAGKYRLWVITAPSYTDQYFKMMEKHIEDMQNEEFNCKLAERDTLLVTLIHNAMMEGKLRNVSSKGDVKEEIIDQDTVTKLMHYLSFEEGNFGMLILKKNVQVGERFPYPVRIEAVLEIIDQLPLRKVEKLTRRGSVVKCKTSNAASHKGQRLSKRKVKVGGTPTDEERSSGYKVQRKQKNKEALKTKIQDILRGKSRFVIKRRPTMASPVGKLPQVRGKPFVNLQTNNSRAQSALPINTLVNIPESQQNKISIRERNMSAESSNWRINLGMLLLNSTNETEVELHHMRTVQQPENSSSSQANGTPERSHKKQKQPRPAIQAIPTILTTVTKAPNALKDKKPKKHEPKGDHKMSKAKSSMEKSAELAETDQSRKLESEKQNKGKGKKKGKKGKKSQRTSEIQGMLDFLEPCCSKRRILVITSPSPGNPYYIQQRDAILEDNCELAQRKITIFTLLGSDSNYTLKVDHYQQGDDDSIGADLSKSIDKHQTMQLLREHGMIPNKFFMLLMDINTSLKEPVTLKVLLKQIDSFPSRATEIATEKKEQTSCNKPDSNAITSRFLSSRGSSTLLCLSAYDAAKTVLASGYLPIQSRFGQFLIMNYNFAGIRHFALLKLVGAGTESSGTLELFPLNGKSQTEYEFLTPEAVKGIREHFKISKEYFTMLTVGKDGAVLAWYPTPVWSMSIIFEVIDNLQERRKEQELQDSLGIHCPEVEYLVSYHEYDGNEEHDYSQHSIDDNSDK</sequence>
<dbReference type="SUPFAM" id="SSF48371">
    <property type="entry name" value="ARM repeat"/>
    <property type="match status" value="1"/>
</dbReference>
<dbReference type="GO" id="GO:0010811">
    <property type="term" value="P:positive regulation of cell-substrate adhesion"/>
    <property type="evidence" value="ECO:0007669"/>
    <property type="project" value="TreeGrafter"/>
</dbReference>
<comment type="subcellular location">
    <subcellularLocation>
        <location evidence="1">Cytoplasm</location>
    </subcellularLocation>
</comment>
<feature type="region of interest" description="Disordered" evidence="6">
    <location>
        <begin position="92"/>
        <end position="115"/>
    </location>
</feature>
<protein>
    <recommendedName>
        <fullName evidence="5">Polyadenylate-binding protein-interacting protein 1</fullName>
    </recommendedName>
</protein>
<evidence type="ECO:0000256" key="2">
    <source>
        <dbReference type="ARBA" id="ARBA00022490"/>
    </source>
</evidence>
<dbReference type="GO" id="GO:0005737">
    <property type="term" value="C:cytoplasm"/>
    <property type="evidence" value="ECO:0007669"/>
    <property type="project" value="UniProtKB-SubCell"/>
</dbReference>
<feature type="compositionally biased region" description="Polar residues" evidence="6">
    <location>
        <begin position="907"/>
        <end position="923"/>
    </location>
</feature>
<dbReference type="Gene3D" id="1.25.40.180">
    <property type="match status" value="1"/>
</dbReference>
<gene>
    <name evidence="8" type="primary">Paip1</name>
    <name evidence="8" type="ORF">GTO96_0016328</name>
</gene>
<dbReference type="FunFam" id="1.25.40.180:FF:000016">
    <property type="entry name" value="polyadenylate-binding protein-interacting protein 1 isoform X1"/>
    <property type="match status" value="1"/>
</dbReference>
<reference evidence="8 9" key="1">
    <citation type="journal article" date="2021" name="Cell">
        <title>Tracing the genetic footprints of vertebrate landing in non-teleost ray-finned fishes.</title>
        <authorList>
            <person name="Bi X."/>
            <person name="Wang K."/>
            <person name="Yang L."/>
            <person name="Pan H."/>
            <person name="Jiang H."/>
            <person name="Wei Q."/>
            <person name="Fang M."/>
            <person name="Yu H."/>
            <person name="Zhu C."/>
            <person name="Cai Y."/>
            <person name="He Y."/>
            <person name="Gan X."/>
            <person name="Zeng H."/>
            <person name="Yu D."/>
            <person name="Zhu Y."/>
            <person name="Jiang H."/>
            <person name="Qiu Q."/>
            <person name="Yang H."/>
            <person name="Zhang Y.E."/>
            <person name="Wang W."/>
            <person name="Zhu M."/>
            <person name="He S."/>
            <person name="Zhang G."/>
        </authorList>
    </citation>
    <scope>NUCLEOTIDE SEQUENCE [LARGE SCALE GENOMIC DNA]</scope>
    <source>
        <strain evidence="8">Bchr_013</strain>
    </source>
</reference>
<feature type="compositionally biased region" description="Basic and acidic residues" evidence="6">
    <location>
        <begin position="92"/>
        <end position="106"/>
    </location>
</feature>
<dbReference type="GO" id="GO:0030198">
    <property type="term" value="P:extracellular matrix organization"/>
    <property type="evidence" value="ECO:0007669"/>
    <property type="project" value="TreeGrafter"/>
</dbReference>
<dbReference type="InterPro" id="IPR025232">
    <property type="entry name" value="DUF4174"/>
</dbReference>
<dbReference type="GO" id="GO:0003723">
    <property type="term" value="F:RNA binding"/>
    <property type="evidence" value="ECO:0007669"/>
    <property type="project" value="InterPro"/>
</dbReference>
<dbReference type="SMART" id="SM00543">
    <property type="entry name" value="MIF4G"/>
    <property type="match status" value="1"/>
</dbReference>
<proteinExistence type="predicted"/>
<dbReference type="Pfam" id="PF22834">
    <property type="entry name" value="Polo_box_4"/>
    <property type="match status" value="1"/>
</dbReference>
<dbReference type="PANTHER" id="PTHR46792">
    <property type="entry name" value="COILED-COIL DOMAIN-CONTAINING PROTEIN 80"/>
    <property type="match status" value="1"/>
</dbReference>
<keyword evidence="2" id="KW-0963">Cytoplasm</keyword>
<dbReference type="InterPro" id="IPR053900">
    <property type="entry name" value="C5orf34-like_dom"/>
</dbReference>
<accession>A0A8X8BSM1</accession>
<dbReference type="Pfam" id="PF13778">
    <property type="entry name" value="DUF4174"/>
    <property type="match status" value="3"/>
</dbReference>
<evidence type="ECO:0000256" key="1">
    <source>
        <dbReference type="ARBA" id="ARBA00004496"/>
    </source>
</evidence>
<keyword evidence="3" id="KW-0732">Signal</keyword>
<feature type="compositionally biased region" description="Basic residues" evidence="6">
    <location>
        <begin position="766"/>
        <end position="776"/>
    </location>
</feature>
<feature type="region of interest" description="Disordered" evidence="6">
    <location>
        <begin position="759"/>
        <end position="798"/>
    </location>
</feature>
<evidence type="ECO:0000256" key="4">
    <source>
        <dbReference type="ARBA" id="ARBA00022845"/>
    </source>
</evidence>
<name>A0A8X8BSM1_POLSE</name>
<dbReference type="InterPro" id="IPR003890">
    <property type="entry name" value="MIF4G-like_typ-3"/>
</dbReference>
<evidence type="ECO:0000313" key="8">
    <source>
        <dbReference type="EMBL" id="KAG2465509.1"/>
    </source>
</evidence>
<dbReference type="InterPro" id="IPR016024">
    <property type="entry name" value="ARM-type_fold"/>
</dbReference>
<feature type="domain" description="MIF4G" evidence="7">
    <location>
        <begin position="176"/>
        <end position="393"/>
    </location>
</feature>
<evidence type="ECO:0000259" key="7">
    <source>
        <dbReference type="SMART" id="SM00543"/>
    </source>
</evidence>
<feature type="region of interest" description="Disordered" evidence="6">
    <location>
        <begin position="901"/>
        <end position="1017"/>
    </location>
</feature>
<dbReference type="PANTHER" id="PTHR46792:SF1">
    <property type="entry name" value="COILED-COIL DOMAIN-CONTAINING 80-LIKE 2"/>
    <property type="match status" value="1"/>
</dbReference>
<dbReference type="GO" id="GO:0005604">
    <property type="term" value="C:basement membrane"/>
    <property type="evidence" value="ECO:0007669"/>
    <property type="project" value="TreeGrafter"/>
</dbReference>
<comment type="caution">
    <text evidence="8">The sequence shown here is derived from an EMBL/GenBank/DDBJ whole genome shotgun (WGS) entry which is preliminary data.</text>
</comment>
<evidence type="ECO:0000313" key="9">
    <source>
        <dbReference type="Proteomes" id="UP000886611"/>
    </source>
</evidence>
<feature type="non-terminal residue" evidence="8">
    <location>
        <position position="1"/>
    </location>
</feature>
<keyword evidence="4" id="KW-0810">Translation regulation</keyword>